<dbReference type="Proteomes" id="UP000244811">
    <property type="component" value="Chromosome 3"/>
</dbReference>
<gene>
    <name evidence="1" type="ORF">MACK_002099</name>
</gene>
<organism evidence="1 2">
    <name type="scientific">Theileria orientalis</name>
    <dbReference type="NCBI Taxonomy" id="68886"/>
    <lineage>
        <taxon>Eukaryota</taxon>
        <taxon>Sar</taxon>
        <taxon>Alveolata</taxon>
        <taxon>Apicomplexa</taxon>
        <taxon>Aconoidasida</taxon>
        <taxon>Piroplasmida</taxon>
        <taxon>Theileriidae</taxon>
        <taxon>Theileria</taxon>
    </lineage>
</organism>
<protein>
    <submittedName>
        <fullName evidence="1">Uncharacterized protein</fullName>
    </submittedName>
</protein>
<accession>A0A976QSV5</accession>
<dbReference type="AlphaFoldDB" id="A0A976QSV5"/>
<proteinExistence type="predicted"/>
<reference evidence="1" key="1">
    <citation type="submission" date="2022-07" db="EMBL/GenBank/DDBJ databases">
        <title>Evaluation of T. orientalis genome assembly methods using nanopore sequencing and analysis of variation between genomes.</title>
        <authorList>
            <person name="Yam J."/>
            <person name="Micallef M.L."/>
            <person name="Liu M."/>
            <person name="Djordjevic S.P."/>
            <person name="Bogema D.R."/>
            <person name="Jenkins C."/>
        </authorList>
    </citation>
    <scope>NUCLEOTIDE SEQUENCE</scope>
    <source>
        <strain evidence="1">Goon Nure</strain>
    </source>
</reference>
<name>A0A976QSV5_THEOR</name>
<sequence length="278" mass="31666">MMNVSAKYADSDLITPEQSREISMMALQKGAALQRLVNVTSRNGSSVKAMKNALFMLKVYAFGDEHQPTMNSMEQKGSFRFSQVQLKLLRQEQLMLLSENQRLVDELQKIRKMNLSNLSVPAPRAAENHGGPKNSKLVKSIDRALMGDNEANLVRSKLLYLVATLDRVKHRRLSCAFRRISMCDKRAGVSQENYVNPHKYYTLTKKAACVLLENVLRTRVRAQKYSALHLMRNYSKFTPPKGNIPQTSPKIDKEVTLITVHQGYQNQLPSVRKHMMNS</sequence>
<dbReference type="EMBL" id="CP056070">
    <property type="protein sequence ID" value="UKK01286.2"/>
    <property type="molecule type" value="Genomic_DNA"/>
</dbReference>
<evidence type="ECO:0000313" key="2">
    <source>
        <dbReference type="Proteomes" id="UP000244811"/>
    </source>
</evidence>
<evidence type="ECO:0000313" key="1">
    <source>
        <dbReference type="EMBL" id="UKK01286.2"/>
    </source>
</evidence>